<dbReference type="InterPro" id="IPR051367">
    <property type="entry name" value="mRNA_TranslReg/HistoneTransl"/>
</dbReference>
<reference evidence="2" key="1">
    <citation type="submission" date="2020-08" db="EMBL/GenBank/DDBJ databases">
        <title>Spodoptera exigua strain:BAW_Kor-Di-RS1 Genome sequencing and assembly.</title>
        <authorList>
            <person name="Kim J."/>
            <person name="Nam H.Y."/>
            <person name="Kwon M."/>
            <person name="Choi J.H."/>
            <person name="Cho S.R."/>
            <person name="Kim G.-H."/>
        </authorList>
    </citation>
    <scope>NUCLEOTIDE SEQUENCE</scope>
    <source>
        <strain evidence="2">BAW_Kor-Di-RS1</strain>
        <tissue evidence="2">Whole-body</tissue>
    </source>
</reference>
<feature type="compositionally biased region" description="Basic and acidic residues" evidence="1">
    <location>
        <begin position="20"/>
        <end position="31"/>
    </location>
</feature>
<accession>A0A835GAQ6</accession>
<dbReference type="Gene3D" id="1.25.40.180">
    <property type="match status" value="1"/>
</dbReference>
<evidence type="ECO:0000313" key="2">
    <source>
        <dbReference type="EMBL" id="KAF9410487.1"/>
    </source>
</evidence>
<feature type="region of interest" description="Disordered" evidence="1">
    <location>
        <begin position="316"/>
        <end position="343"/>
    </location>
</feature>
<dbReference type="EMBL" id="JACKWZ010000261">
    <property type="protein sequence ID" value="KAF9410487.1"/>
    <property type="molecule type" value="Genomic_DNA"/>
</dbReference>
<dbReference type="Proteomes" id="UP000648187">
    <property type="component" value="Unassembled WGS sequence"/>
</dbReference>
<comment type="caution">
    <text evidence="2">The sequence shown here is derived from an EMBL/GenBank/DDBJ whole genome shotgun (WGS) entry which is preliminary data.</text>
</comment>
<dbReference type="GO" id="GO:0006446">
    <property type="term" value="P:regulation of translational initiation"/>
    <property type="evidence" value="ECO:0007669"/>
    <property type="project" value="TreeGrafter"/>
</dbReference>
<dbReference type="PANTHER" id="PTHR23254">
    <property type="entry name" value="EIF4G DOMAIN PROTEIN"/>
    <property type="match status" value="1"/>
</dbReference>
<sequence>MGKSFESFVWSVEMELSEDMEAKGSEEKSLESEQQVIPEPETQSPALAEEESALKELLQVEEKYVPLITLLEKFSPGEDGILLNKKLRHFVDTISSMCPEERLVHITVTMKHCTEKHSRRCAAALQSPVTARKLAAVGACFNSQPHLRRAMLNVVFQETFTNLDILGRSDPLYLVNAANIMGDYFAGARLSNGEKVHFLAEPLLQYMRALLASQDIRTHRSLATQLMQNGRELLSVLPQEMDELTVSIRIRLLSPPPVSTTWLLLSADLCLNQFHPLPNNMQQFYAAHLELTSEESVSEGRNGCWRKSLEENVENIGQNSSQPRPELSAAAQLPGTNQTQRVRQNTFDSSTARIMLKKRLDLNSWRQPKGEAREDVSIENDDVATTSTRSVTSEVMTSKPDIRLNFIVYTEIN</sequence>
<protein>
    <submittedName>
        <fullName evidence="2">Uncharacterized protein</fullName>
    </submittedName>
</protein>
<dbReference type="GO" id="GO:0005829">
    <property type="term" value="C:cytosol"/>
    <property type="evidence" value="ECO:0007669"/>
    <property type="project" value="TreeGrafter"/>
</dbReference>
<proteinExistence type="predicted"/>
<keyword evidence="3" id="KW-1185">Reference proteome</keyword>
<dbReference type="PANTHER" id="PTHR23254:SF18">
    <property type="entry name" value="RE28271P"/>
    <property type="match status" value="1"/>
</dbReference>
<name>A0A835GAQ6_SPOEX</name>
<evidence type="ECO:0000256" key="1">
    <source>
        <dbReference type="SAM" id="MobiDB-lite"/>
    </source>
</evidence>
<organism evidence="2 3">
    <name type="scientific">Spodoptera exigua</name>
    <name type="common">Beet armyworm</name>
    <name type="synonym">Noctua fulgens</name>
    <dbReference type="NCBI Taxonomy" id="7107"/>
    <lineage>
        <taxon>Eukaryota</taxon>
        <taxon>Metazoa</taxon>
        <taxon>Ecdysozoa</taxon>
        <taxon>Arthropoda</taxon>
        <taxon>Hexapoda</taxon>
        <taxon>Insecta</taxon>
        <taxon>Pterygota</taxon>
        <taxon>Neoptera</taxon>
        <taxon>Endopterygota</taxon>
        <taxon>Lepidoptera</taxon>
        <taxon>Glossata</taxon>
        <taxon>Ditrysia</taxon>
        <taxon>Noctuoidea</taxon>
        <taxon>Noctuidae</taxon>
        <taxon>Amphipyrinae</taxon>
        <taxon>Spodoptera</taxon>
    </lineage>
</organism>
<dbReference type="GO" id="GO:0008494">
    <property type="term" value="F:translation activator activity"/>
    <property type="evidence" value="ECO:0007669"/>
    <property type="project" value="TreeGrafter"/>
</dbReference>
<feature type="compositionally biased region" description="Polar residues" evidence="1">
    <location>
        <begin position="334"/>
        <end position="343"/>
    </location>
</feature>
<evidence type="ECO:0000313" key="3">
    <source>
        <dbReference type="Proteomes" id="UP000648187"/>
    </source>
</evidence>
<feature type="region of interest" description="Disordered" evidence="1">
    <location>
        <begin position="18"/>
        <end position="46"/>
    </location>
</feature>
<dbReference type="AlphaFoldDB" id="A0A835GAQ6"/>
<gene>
    <name evidence="2" type="ORF">HW555_010440</name>
</gene>